<feature type="region of interest" description="Disordered" evidence="4">
    <location>
        <begin position="453"/>
        <end position="704"/>
    </location>
</feature>
<feature type="compositionally biased region" description="Low complexity" evidence="4">
    <location>
        <begin position="608"/>
        <end position="619"/>
    </location>
</feature>
<evidence type="ECO:0000256" key="4">
    <source>
        <dbReference type="SAM" id="MobiDB-lite"/>
    </source>
</evidence>
<dbReference type="PROSITE" id="PS50297">
    <property type="entry name" value="ANK_REP_REGION"/>
    <property type="match status" value="2"/>
</dbReference>
<dbReference type="Proteomes" id="UP000620104">
    <property type="component" value="Unassembled WGS sequence"/>
</dbReference>
<feature type="compositionally biased region" description="Polar residues" evidence="4">
    <location>
        <begin position="833"/>
        <end position="846"/>
    </location>
</feature>
<evidence type="ECO:0008006" key="7">
    <source>
        <dbReference type="Google" id="ProtNLM"/>
    </source>
</evidence>
<proteinExistence type="predicted"/>
<dbReference type="Gene3D" id="1.25.40.20">
    <property type="entry name" value="Ankyrin repeat-containing domain"/>
    <property type="match status" value="1"/>
</dbReference>
<dbReference type="SMART" id="SM00248">
    <property type="entry name" value="ANK"/>
    <property type="match status" value="4"/>
</dbReference>
<dbReference type="PANTHER" id="PTHR24173">
    <property type="entry name" value="ANKYRIN REPEAT CONTAINING"/>
    <property type="match status" value="1"/>
</dbReference>
<feature type="compositionally biased region" description="Basic and acidic residues" evidence="4">
    <location>
        <begin position="165"/>
        <end position="184"/>
    </location>
</feature>
<evidence type="ECO:0000256" key="3">
    <source>
        <dbReference type="PROSITE-ProRule" id="PRU00023"/>
    </source>
</evidence>
<keyword evidence="1" id="KW-0677">Repeat</keyword>
<dbReference type="EMBL" id="BLZA01000009">
    <property type="protein sequence ID" value="GHJ84713.1"/>
    <property type="molecule type" value="Genomic_DNA"/>
</dbReference>
<sequence length="1167" mass="125698">MAVSKKAEKVAEAKYDVVYHYPNLELHPAAVSGNVGLVHYALTHGQPVNSILHGLLPIHAACSGGNEQVVRMLIDRGADVNAPRLPRRYLDTRQQSTVLGHAGSTPLHFAAANGHDKIVRILLACGAVQKPDKFGTTPEMVAAEAGHMDVVETLRTWEAMLDEERAKVQEREEEEKKEFARRESFGNGSDSHAVEDDDHEDDEEYASPTLGKSSAWKGKGKEPQNADRQQRIQIRKSLDHMFGGRRGGSLRVTSGKGDKEGLTHERKRGESLDLNRSALPPSGIVPSEERRTSHNGLFGRVTHPAASLREALHRRSHASDAGSEIHVFRGRTRTQDSDESSTAPPSIRGLSRQSLLHLFRRGAHNGSPPSASPSPPRTTIPNLPTEGLDQSVDRLKRLSVDGIHPAAVGNGRPRSASQVNFQNPVVSSTVSASEAAGVATSAHDVADGMASAVAMQRRASQPGPGLRPLSRIDTQLANGRASFDDDTKDLPRSILKSRADGGPSPTSPRGFARLSPWHEPSTPSPLGGPKPRSATLPTSYFSSPLSPRKPEQRKVNTESETDRSKASGVVSNDESPDFDRREKEDGIGESIWDRAAARKNAKVRSRRASLTSLASSAVSGGPQIPPLPFGKSLLAEPEGTDWTHPIQKPMSRPPSLRRHGRSRNDTVSTISTMETIDTNLTPPSMSSSQCVSGPSVVPTSEDGLSVKERLVRRVSKRRGDAPDLLYTLPMKSQAEELQSNTEREKAKYKAIERRRKTEQEILRVVSNSRQGSTVSLAEQLAAYGDIMAQEANLSKGPGSQASEESSVSRDRGAIENTTAEQVSRSYIKRPELRTSSSTDSNATIKTENSRMVAKQARTVSGLSDLGYNREGTVVDSTTGSADERESAQAEGSVQGKSCVRSDGSLLIPVSGGPLLDELFTAHAPPAALPSINRIYETRAAAYRDKGLALMKEAPLYGSSAKNPTRPPVRIEDHWLMTGLKQNDHSQGRQQRSVSLGATTMIQGPERYSPINSAETATAFRKPSRGTESRIPPPSKLLARSSGLKMDAVPARPSTSRQMDPSKMLVIENPPRRGSASYGNDSVASTDTSPGLVKGQEKQSKKSEPGGSTRFGHAGPSDMRKASVDAEQTPTPSSAGSGSPVTPLATGHKPHRWGDGLKTAMRLAKSKS</sequence>
<keyword evidence="6" id="KW-1185">Reference proteome</keyword>
<keyword evidence="2 3" id="KW-0040">ANK repeat</keyword>
<dbReference type="InterPro" id="IPR036770">
    <property type="entry name" value="Ankyrin_rpt-contain_sf"/>
</dbReference>
<feature type="compositionally biased region" description="Basic and acidic residues" evidence="4">
    <location>
        <begin position="577"/>
        <end position="596"/>
    </location>
</feature>
<accession>A0A8H3YD03</accession>
<feature type="compositionally biased region" description="Polar residues" evidence="4">
    <location>
        <begin position="1076"/>
        <end position="1088"/>
    </location>
</feature>
<feature type="compositionally biased region" description="Basic and acidic residues" evidence="4">
    <location>
        <begin position="219"/>
        <end position="230"/>
    </location>
</feature>
<dbReference type="Pfam" id="PF00023">
    <property type="entry name" value="Ank"/>
    <property type="match status" value="1"/>
</dbReference>
<feature type="compositionally biased region" description="Polar residues" evidence="4">
    <location>
        <begin position="665"/>
        <end position="692"/>
    </location>
</feature>
<evidence type="ECO:0000256" key="1">
    <source>
        <dbReference type="ARBA" id="ARBA00022737"/>
    </source>
</evidence>
<evidence type="ECO:0000256" key="2">
    <source>
        <dbReference type="ARBA" id="ARBA00023043"/>
    </source>
</evidence>
<feature type="repeat" description="ANK" evidence="3">
    <location>
        <begin position="102"/>
        <end position="127"/>
    </location>
</feature>
<feature type="region of interest" description="Disordered" evidence="4">
    <location>
        <begin position="311"/>
        <end position="387"/>
    </location>
</feature>
<organism evidence="5 6">
    <name type="scientific">Naganishia liquefaciens</name>
    <dbReference type="NCBI Taxonomy" id="104408"/>
    <lineage>
        <taxon>Eukaryota</taxon>
        <taxon>Fungi</taxon>
        <taxon>Dikarya</taxon>
        <taxon>Basidiomycota</taxon>
        <taxon>Agaricomycotina</taxon>
        <taxon>Tremellomycetes</taxon>
        <taxon>Filobasidiales</taxon>
        <taxon>Filobasidiaceae</taxon>
        <taxon>Naganishia</taxon>
    </lineage>
</organism>
<dbReference type="PANTHER" id="PTHR24173:SF83">
    <property type="entry name" value="SOCS BOX DOMAIN-CONTAINING PROTEIN"/>
    <property type="match status" value="1"/>
</dbReference>
<feature type="compositionally biased region" description="Basic and acidic residues" evidence="4">
    <location>
        <begin position="548"/>
        <end position="565"/>
    </location>
</feature>
<feature type="compositionally biased region" description="Basic residues" evidence="4">
    <location>
        <begin position="597"/>
        <end position="607"/>
    </location>
</feature>
<name>A0A8H3YD03_9TREE</name>
<feature type="compositionally biased region" description="Basic and acidic residues" evidence="4">
    <location>
        <begin position="1094"/>
        <end position="1103"/>
    </location>
</feature>
<dbReference type="InterPro" id="IPR002110">
    <property type="entry name" value="Ankyrin_rpt"/>
</dbReference>
<dbReference type="PROSITE" id="PS50088">
    <property type="entry name" value="ANK_REPEAT"/>
    <property type="match status" value="2"/>
</dbReference>
<comment type="caution">
    <text evidence="5">The sequence shown here is derived from an EMBL/GenBank/DDBJ whole genome shotgun (WGS) entry which is preliminary data.</text>
</comment>
<feature type="compositionally biased region" description="Polar residues" evidence="4">
    <location>
        <begin position="815"/>
        <end position="824"/>
    </location>
</feature>
<gene>
    <name evidence="5" type="ORF">NliqN6_1115</name>
</gene>
<dbReference type="Pfam" id="PF12796">
    <property type="entry name" value="Ank_2"/>
    <property type="match status" value="1"/>
</dbReference>
<feature type="repeat" description="ANK" evidence="3">
    <location>
        <begin position="53"/>
        <end position="85"/>
    </location>
</feature>
<feature type="region of interest" description="Disordered" evidence="4">
    <location>
        <begin position="870"/>
        <end position="895"/>
    </location>
</feature>
<dbReference type="SUPFAM" id="SSF48403">
    <property type="entry name" value="Ankyrin repeat"/>
    <property type="match status" value="1"/>
</dbReference>
<feature type="compositionally biased region" description="Basic and acidic residues" evidence="4">
    <location>
        <begin position="482"/>
        <end position="491"/>
    </location>
</feature>
<feature type="compositionally biased region" description="Low complexity" evidence="4">
    <location>
        <begin position="1128"/>
        <end position="1142"/>
    </location>
</feature>
<evidence type="ECO:0000313" key="6">
    <source>
        <dbReference type="Proteomes" id="UP000620104"/>
    </source>
</evidence>
<dbReference type="OrthoDB" id="194358at2759"/>
<feature type="compositionally biased region" description="Basic and acidic residues" evidence="4">
    <location>
        <begin position="256"/>
        <end position="273"/>
    </location>
</feature>
<reference evidence="5" key="1">
    <citation type="submission" date="2020-07" db="EMBL/GenBank/DDBJ databases">
        <title>Draft Genome Sequence of a Deep-Sea Yeast, Naganishia (Cryptococcus) liquefaciens strain N6.</title>
        <authorList>
            <person name="Han Y.W."/>
            <person name="Kajitani R."/>
            <person name="Morimoto H."/>
            <person name="Parhat M."/>
            <person name="Tsubouchi H."/>
            <person name="Bakenova O."/>
            <person name="Ogata M."/>
            <person name="Argunhan B."/>
            <person name="Aoki R."/>
            <person name="Kajiwara S."/>
            <person name="Itoh T."/>
            <person name="Iwasaki H."/>
        </authorList>
    </citation>
    <scope>NUCLEOTIDE SEQUENCE</scope>
    <source>
        <strain evidence="5">N6</strain>
    </source>
</reference>
<feature type="region of interest" description="Disordered" evidence="4">
    <location>
        <begin position="1005"/>
        <end position="1155"/>
    </location>
</feature>
<feature type="region of interest" description="Disordered" evidence="4">
    <location>
        <begin position="792"/>
        <end position="852"/>
    </location>
</feature>
<protein>
    <recommendedName>
        <fullName evidence="7">Ankyrin repeat domain-containing protein</fullName>
    </recommendedName>
</protein>
<evidence type="ECO:0000313" key="5">
    <source>
        <dbReference type="EMBL" id="GHJ84713.1"/>
    </source>
</evidence>
<feature type="compositionally biased region" description="Polar residues" evidence="4">
    <location>
        <begin position="535"/>
        <end position="545"/>
    </location>
</feature>
<feature type="compositionally biased region" description="Acidic residues" evidence="4">
    <location>
        <begin position="195"/>
        <end position="205"/>
    </location>
</feature>
<feature type="region of interest" description="Disordered" evidence="4">
    <location>
        <begin position="165"/>
        <end position="295"/>
    </location>
</feature>
<dbReference type="AlphaFoldDB" id="A0A8H3YD03"/>